<protein>
    <submittedName>
        <fullName evidence="1">Phosphoenolpyruvate/pyruvate domain-containing protein</fullName>
    </submittedName>
</protein>
<reference evidence="1" key="1">
    <citation type="submission" date="2020-05" db="EMBL/GenBank/DDBJ databases">
        <title>Mycena genomes resolve the evolution of fungal bioluminescence.</title>
        <authorList>
            <person name="Tsai I.J."/>
        </authorList>
    </citation>
    <scope>NUCLEOTIDE SEQUENCE</scope>
    <source>
        <strain evidence="1">160909Yilan</strain>
    </source>
</reference>
<dbReference type="InterPro" id="IPR015813">
    <property type="entry name" value="Pyrv/PenolPyrv_kinase-like_dom"/>
</dbReference>
<name>A0A8H6ZED2_9AGAR</name>
<dbReference type="GO" id="GO:0003824">
    <property type="term" value="F:catalytic activity"/>
    <property type="evidence" value="ECO:0007669"/>
    <property type="project" value="InterPro"/>
</dbReference>
<comment type="caution">
    <text evidence="1">The sequence shown here is derived from an EMBL/GenBank/DDBJ whole genome shotgun (WGS) entry which is preliminary data.</text>
</comment>
<dbReference type="SUPFAM" id="SSF51621">
    <property type="entry name" value="Phosphoenolpyruvate/pyruvate domain"/>
    <property type="match status" value="1"/>
</dbReference>
<dbReference type="Proteomes" id="UP000623467">
    <property type="component" value="Unassembled WGS sequence"/>
</dbReference>
<gene>
    <name evidence="1" type="ORF">MSAN_00169800</name>
</gene>
<organism evidence="1 2">
    <name type="scientific">Mycena sanguinolenta</name>
    <dbReference type="NCBI Taxonomy" id="230812"/>
    <lineage>
        <taxon>Eukaryota</taxon>
        <taxon>Fungi</taxon>
        <taxon>Dikarya</taxon>
        <taxon>Basidiomycota</taxon>
        <taxon>Agaricomycotina</taxon>
        <taxon>Agaricomycetes</taxon>
        <taxon>Agaricomycetidae</taxon>
        <taxon>Agaricales</taxon>
        <taxon>Marasmiineae</taxon>
        <taxon>Mycenaceae</taxon>
        <taxon>Mycena</taxon>
    </lineage>
</organism>
<accession>A0A8H6ZED2</accession>
<dbReference type="AlphaFoldDB" id="A0A8H6ZED2"/>
<evidence type="ECO:0000313" key="2">
    <source>
        <dbReference type="Proteomes" id="UP000623467"/>
    </source>
</evidence>
<proteinExistence type="predicted"/>
<keyword evidence="2" id="KW-1185">Reference proteome</keyword>
<keyword evidence="1" id="KW-0670">Pyruvate</keyword>
<dbReference type="OrthoDB" id="429143at2759"/>
<dbReference type="InterPro" id="IPR039556">
    <property type="entry name" value="ICL/PEPM"/>
</dbReference>
<dbReference type="EMBL" id="JACAZH010000001">
    <property type="protein sequence ID" value="KAF7377478.1"/>
    <property type="molecule type" value="Genomic_DNA"/>
</dbReference>
<evidence type="ECO:0000313" key="1">
    <source>
        <dbReference type="EMBL" id="KAF7377478.1"/>
    </source>
</evidence>
<dbReference type="InterPro" id="IPR040442">
    <property type="entry name" value="Pyrv_kinase-like_dom_sf"/>
</dbReference>
<dbReference type="Pfam" id="PF13714">
    <property type="entry name" value="PEP_mutase"/>
    <property type="match status" value="1"/>
</dbReference>
<dbReference type="PANTHER" id="PTHR42905">
    <property type="entry name" value="PHOSPHOENOLPYRUVATE CARBOXYLASE"/>
    <property type="match status" value="1"/>
</dbReference>
<dbReference type="PANTHER" id="PTHR42905:SF16">
    <property type="entry name" value="CARBOXYPHOSPHONOENOLPYRUVATE PHOSPHONOMUTASE-LIKE PROTEIN (AFU_ORTHOLOGUE AFUA_5G07230)"/>
    <property type="match status" value="1"/>
</dbReference>
<sequence length="283" mass="30053">MAVTSAPLLSSTQAKEFKDLHKPGRPIVFANIHDVSSLSAVLSLNTSTPGPVRAIATGSYAIAETLGVRDQDLTFEQHFAALEPIAAHLRTVSSIPLSIDLQDGYGARLEESMQRAISLGAVGANIEDSIPERGFAAGVEGSLRSTEEQVRRIETALRVAAEMGVPDFVINARTDVMALAPRPEGAVEETVKRGKAFLEAGATTVFVWGGRHGLSRAEVERFVREFGGRLAVLLSSAEDGLTVEELAAIGVARISIGPSLWIKAMEAVKVAARRILAGGRLYA</sequence>
<dbReference type="CDD" id="cd00377">
    <property type="entry name" value="ICL_PEPM"/>
    <property type="match status" value="1"/>
</dbReference>
<dbReference type="Gene3D" id="3.20.20.60">
    <property type="entry name" value="Phosphoenolpyruvate-binding domains"/>
    <property type="match status" value="1"/>
</dbReference>